<dbReference type="CDD" id="cd24048">
    <property type="entry name" value="ASKHA_NBD_FtsA"/>
    <property type="match status" value="1"/>
</dbReference>
<dbReference type="GO" id="GO:0043093">
    <property type="term" value="P:FtsZ-dependent cytokinesis"/>
    <property type="evidence" value="ECO:0007669"/>
    <property type="project" value="UniProtKB-UniRule"/>
</dbReference>
<dbReference type="Pfam" id="PF02491">
    <property type="entry name" value="SHS2_FTSA"/>
    <property type="match status" value="1"/>
</dbReference>
<dbReference type="EMBL" id="MFJV01000001">
    <property type="protein sequence ID" value="OGG24574.1"/>
    <property type="molecule type" value="Genomic_DNA"/>
</dbReference>
<evidence type="ECO:0000256" key="5">
    <source>
        <dbReference type="HAMAP-Rule" id="MF_02033"/>
    </source>
</evidence>
<dbReference type="PANTHER" id="PTHR32432">
    <property type="entry name" value="CELL DIVISION PROTEIN FTSA-RELATED"/>
    <property type="match status" value="1"/>
</dbReference>
<dbReference type="InterPro" id="IPR003494">
    <property type="entry name" value="SHS2_FtsA"/>
</dbReference>
<dbReference type="SUPFAM" id="SSF53067">
    <property type="entry name" value="Actin-like ATPase domain"/>
    <property type="match status" value="2"/>
</dbReference>
<evidence type="ECO:0000256" key="6">
    <source>
        <dbReference type="PIRNR" id="PIRNR003101"/>
    </source>
</evidence>
<evidence type="ECO:0000313" key="8">
    <source>
        <dbReference type="EMBL" id="OGG24574.1"/>
    </source>
</evidence>
<dbReference type="GO" id="GO:0009898">
    <property type="term" value="C:cytoplasmic side of plasma membrane"/>
    <property type="evidence" value="ECO:0007669"/>
    <property type="project" value="UniProtKB-UniRule"/>
</dbReference>
<accession>A0A1F6AIM0</accession>
<evidence type="ECO:0000313" key="9">
    <source>
        <dbReference type="Proteomes" id="UP000178759"/>
    </source>
</evidence>
<dbReference type="Pfam" id="PF14450">
    <property type="entry name" value="FtsA"/>
    <property type="match status" value="1"/>
</dbReference>
<comment type="similarity">
    <text evidence="5 6">Belongs to the FtsA/MreB family.</text>
</comment>
<keyword evidence="2 5" id="KW-0132">Cell division</keyword>
<dbReference type="STRING" id="1798392.A3A79_05310"/>
<dbReference type="PANTHER" id="PTHR32432:SF4">
    <property type="entry name" value="CELL DIVISION PROTEIN FTSA"/>
    <property type="match status" value="1"/>
</dbReference>
<keyword evidence="4 5" id="KW-0131">Cell cycle</keyword>
<comment type="function">
    <text evidence="5 6">Cell division protein that is involved in the assembly of the Z ring. May serve as a membrane anchor for the Z ring.</text>
</comment>
<dbReference type="Gene3D" id="3.30.420.40">
    <property type="match status" value="2"/>
</dbReference>
<evidence type="ECO:0000256" key="1">
    <source>
        <dbReference type="ARBA" id="ARBA00022475"/>
    </source>
</evidence>
<dbReference type="HAMAP" id="MF_02033">
    <property type="entry name" value="FtsA"/>
    <property type="match status" value="1"/>
</dbReference>
<protein>
    <recommendedName>
        <fullName evidence="5 6">Cell division protein FtsA</fullName>
    </recommendedName>
</protein>
<dbReference type="PIRSF" id="PIRSF003101">
    <property type="entry name" value="FtsA"/>
    <property type="match status" value="1"/>
</dbReference>
<evidence type="ECO:0000256" key="4">
    <source>
        <dbReference type="ARBA" id="ARBA00023306"/>
    </source>
</evidence>
<comment type="caution">
    <text evidence="8">The sequence shown here is derived from an EMBL/GenBank/DDBJ whole genome shotgun (WGS) entry which is preliminary data.</text>
</comment>
<dbReference type="GO" id="GO:0032153">
    <property type="term" value="C:cell division site"/>
    <property type="evidence" value="ECO:0007669"/>
    <property type="project" value="UniProtKB-UniRule"/>
</dbReference>
<name>A0A1F6AIM0_9BACT</name>
<dbReference type="InterPro" id="IPR043129">
    <property type="entry name" value="ATPase_NBD"/>
</dbReference>
<dbReference type="NCBIfam" id="TIGR01174">
    <property type="entry name" value="ftsA"/>
    <property type="match status" value="1"/>
</dbReference>
<evidence type="ECO:0000256" key="2">
    <source>
        <dbReference type="ARBA" id="ARBA00022618"/>
    </source>
</evidence>
<dbReference type="Gene3D" id="3.30.1490.110">
    <property type="match status" value="1"/>
</dbReference>
<keyword evidence="1 5" id="KW-1003">Cell membrane</keyword>
<keyword evidence="3 5" id="KW-0472">Membrane</keyword>
<dbReference type="InterPro" id="IPR020823">
    <property type="entry name" value="Cell_div_FtsA"/>
</dbReference>
<evidence type="ECO:0000256" key="3">
    <source>
        <dbReference type="ARBA" id="ARBA00023136"/>
    </source>
</evidence>
<organism evidence="8 9">
    <name type="scientific">Candidatus Gottesmanbacteria bacterium RIFCSPLOWO2_01_FULL_43_11b</name>
    <dbReference type="NCBI Taxonomy" id="1798392"/>
    <lineage>
        <taxon>Bacteria</taxon>
        <taxon>Candidatus Gottesmaniibacteriota</taxon>
    </lineage>
</organism>
<dbReference type="SMART" id="SM00842">
    <property type="entry name" value="FtsA"/>
    <property type="match status" value="1"/>
</dbReference>
<dbReference type="AlphaFoldDB" id="A0A1F6AIM0"/>
<comment type="subunit">
    <text evidence="5">Self-interacts. Interacts with FtsZ.</text>
</comment>
<comment type="subcellular location">
    <subcellularLocation>
        <location evidence="5">Cell membrane</location>
        <topology evidence="5">Peripheral membrane protein</topology>
        <orientation evidence="5">Cytoplasmic side</orientation>
    </subcellularLocation>
    <text evidence="5">Localizes to the Z ring in an FtsZ-dependent manner. Targeted to the membrane through a conserved C-terminal amphipathic helix.</text>
</comment>
<evidence type="ECO:0000259" key="7">
    <source>
        <dbReference type="SMART" id="SM00842"/>
    </source>
</evidence>
<sequence>MARTSTITGIDVGTSKITTLVSSIGEEGEARVIGVSTAVSRGLRKGQVVNIEEATAAISSSLEGTERMAGSSIGRAYVCVGGAHIASINSHGVVAVAEPEREITEFDIKRVIDAAKAVSLPSSREILHVLPRGYVVDGQEGIVDPIGMTGIRLEVDTHIVTGGATAIRNLRKCVEELGVEVSGMVFSGLASAAASLSDTEKELGVILIDIGGGTTDVAIFVEGALSYSSVIPIGAINITKDLAAGLRVSLESAEKIKLALGEAPKLPAILEEESVKGGKSDKTDEIDLTKLGLPEELKTVSKKTLVEGIIKPRLNEIFTMVGLEIKRSGFGGMTPSGIVLTGGGAQTVGAVEAARRNLAMPVHVGIPQHITGLIDEIMNPAYTASVGLILGSTKTGMGESSSGLSGFRKVGERIQIKGMAGKVIDFVKSFLP</sequence>
<gene>
    <name evidence="5" type="primary">ftsA</name>
    <name evidence="8" type="ORF">A3A79_05310</name>
</gene>
<feature type="domain" description="SHS2" evidence="7">
    <location>
        <begin position="7"/>
        <end position="195"/>
    </location>
</feature>
<dbReference type="InterPro" id="IPR050696">
    <property type="entry name" value="FtsA/MreB"/>
</dbReference>
<dbReference type="Proteomes" id="UP000178759">
    <property type="component" value="Unassembled WGS sequence"/>
</dbReference>
<reference evidence="8 9" key="1">
    <citation type="journal article" date="2016" name="Nat. Commun.">
        <title>Thousands of microbial genomes shed light on interconnected biogeochemical processes in an aquifer system.</title>
        <authorList>
            <person name="Anantharaman K."/>
            <person name="Brown C.T."/>
            <person name="Hug L.A."/>
            <person name="Sharon I."/>
            <person name="Castelle C.J."/>
            <person name="Probst A.J."/>
            <person name="Thomas B.C."/>
            <person name="Singh A."/>
            <person name="Wilkins M.J."/>
            <person name="Karaoz U."/>
            <person name="Brodie E.L."/>
            <person name="Williams K.H."/>
            <person name="Hubbard S.S."/>
            <person name="Banfield J.F."/>
        </authorList>
    </citation>
    <scope>NUCLEOTIDE SEQUENCE [LARGE SCALE GENOMIC DNA]</scope>
</reference>
<proteinExistence type="inferred from homology"/>